<organism evidence="7">
    <name type="scientific">Cyanobacterium aponinum AL20115</name>
    <dbReference type="NCBI Taxonomy" id="3090662"/>
    <lineage>
        <taxon>Bacteria</taxon>
        <taxon>Bacillati</taxon>
        <taxon>Cyanobacteriota</taxon>
        <taxon>Cyanophyceae</taxon>
        <taxon>Oscillatoriophycideae</taxon>
        <taxon>Chroococcales</taxon>
        <taxon>Geminocystaceae</taxon>
        <taxon>Cyanobacterium</taxon>
    </lineage>
</organism>
<name>A0AAF1C0E3_9CHRO</name>
<dbReference type="SUPFAM" id="SSF144091">
    <property type="entry name" value="Rhomboid-like"/>
    <property type="match status" value="1"/>
</dbReference>
<dbReference type="InterPro" id="IPR022764">
    <property type="entry name" value="Peptidase_S54_rhomboid_dom"/>
</dbReference>
<dbReference type="EMBL" id="CP138348">
    <property type="protein sequence ID" value="WPF87502.1"/>
    <property type="molecule type" value="Genomic_DNA"/>
</dbReference>
<proteinExistence type="predicted"/>
<dbReference type="Gene3D" id="1.20.1540.10">
    <property type="entry name" value="Rhomboid-like"/>
    <property type="match status" value="1"/>
</dbReference>
<keyword evidence="2 5" id="KW-0812">Transmembrane</keyword>
<keyword evidence="4 5" id="KW-0472">Membrane</keyword>
<feature type="transmembrane region" description="Helical" evidence="5">
    <location>
        <begin position="86"/>
        <end position="104"/>
    </location>
</feature>
<dbReference type="Pfam" id="PF01694">
    <property type="entry name" value="Rhomboid"/>
    <property type="match status" value="1"/>
</dbReference>
<dbReference type="AlphaFoldDB" id="A0AAF1C0E3"/>
<dbReference type="InterPro" id="IPR035952">
    <property type="entry name" value="Rhomboid-like_sf"/>
</dbReference>
<feature type="transmembrane region" description="Helical" evidence="5">
    <location>
        <begin position="12"/>
        <end position="29"/>
    </location>
</feature>
<feature type="transmembrane region" description="Helical" evidence="5">
    <location>
        <begin position="135"/>
        <end position="153"/>
    </location>
</feature>
<feature type="transmembrane region" description="Helical" evidence="5">
    <location>
        <begin position="49"/>
        <end position="66"/>
    </location>
</feature>
<evidence type="ECO:0000259" key="6">
    <source>
        <dbReference type="Pfam" id="PF01694"/>
    </source>
</evidence>
<evidence type="ECO:0000256" key="3">
    <source>
        <dbReference type="ARBA" id="ARBA00022989"/>
    </source>
</evidence>
<keyword evidence="7" id="KW-0645">Protease</keyword>
<feature type="transmembrane region" description="Helical" evidence="5">
    <location>
        <begin position="110"/>
        <end position="128"/>
    </location>
</feature>
<reference evidence="7" key="1">
    <citation type="submission" date="2023-11" db="EMBL/GenBank/DDBJ databases">
        <title>Genome sequence of Cyanobacterium aponinum BCRC AL20115.</title>
        <authorList>
            <person name="Chang H.-Y."/>
            <person name="Lin K.-M."/>
            <person name="Hsueh H.-T."/>
            <person name="Chu H.-A."/>
            <person name="Kuo C.-H."/>
        </authorList>
    </citation>
    <scope>NUCLEOTIDE SEQUENCE</scope>
    <source>
        <strain evidence="7">AL20115</strain>
    </source>
</reference>
<dbReference type="GO" id="GO:0016020">
    <property type="term" value="C:membrane"/>
    <property type="evidence" value="ECO:0007669"/>
    <property type="project" value="UniProtKB-SubCell"/>
</dbReference>
<evidence type="ECO:0000313" key="7">
    <source>
        <dbReference type="EMBL" id="WPF87502.1"/>
    </source>
</evidence>
<evidence type="ECO:0000256" key="1">
    <source>
        <dbReference type="ARBA" id="ARBA00004141"/>
    </source>
</evidence>
<sequence>MMFSRILFRQAQVLLIIIILFIILCFVNVETNKSLNLLLGIHPRNYWSLIVGIPCSWLVHNSWSHLWKNLIPFIMFGMIACSKTNIIRLISFCIIVGGIGTWLFSPDNTVTVGSSVVIYGFYGWTLFFGLIHRNILWFLISIITIYYTNHYLYGLFTLNNSNPAWLVHLFGFIGGFLGSSGGRMDE</sequence>
<evidence type="ECO:0000256" key="5">
    <source>
        <dbReference type="SAM" id="Phobius"/>
    </source>
</evidence>
<keyword evidence="3 5" id="KW-1133">Transmembrane helix</keyword>
<gene>
    <name evidence="7" type="ORF">SAY89_11875</name>
</gene>
<feature type="transmembrane region" description="Helical" evidence="5">
    <location>
        <begin position="165"/>
        <end position="182"/>
    </location>
</feature>
<keyword evidence="7" id="KW-0378">Hydrolase</keyword>
<dbReference type="RefSeq" id="WP_320001039.1">
    <property type="nucleotide sequence ID" value="NZ_CP138348.1"/>
</dbReference>
<evidence type="ECO:0000256" key="2">
    <source>
        <dbReference type="ARBA" id="ARBA00022692"/>
    </source>
</evidence>
<feature type="domain" description="Peptidase S54 rhomboid" evidence="6">
    <location>
        <begin position="46"/>
        <end position="177"/>
    </location>
</feature>
<accession>A0AAF1C0E3</accession>
<protein>
    <submittedName>
        <fullName evidence="7">Rhomboid family intramembrane serine protease</fullName>
        <ecNumber evidence="7">3.4.21.105</ecNumber>
    </submittedName>
</protein>
<dbReference type="GO" id="GO:0006508">
    <property type="term" value="P:proteolysis"/>
    <property type="evidence" value="ECO:0007669"/>
    <property type="project" value="UniProtKB-KW"/>
</dbReference>
<evidence type="ECO:0000256" key="4">
    <source>
        <dbReference type="ARBA" id="ARBA00023136"/>
    </source>
</evidence>
<dbReference type="EC" id="3.4.21.105" evidence="7"/>
<comment type="subcellular location">
    <subcellularLocation>
        <location evidence="1">Membrane</location>
        <topology evidence="1">Multi-pass membrane protein</topology>
    </subcellularLocation>
</comment>
<dbReference type="GO" id="GO:0004252">
    <property type="term" value="F:serine-type endopeptidase activity"/>
    <property type="evidence" value="ECO:0007669"/>
    <property type="project" value="InterPro"/>
</dbReference>